<gene>
    <name evidence="2" type="ORF">VTK73DRAFT_2784</name>
</gene>
<accession>A0ABR3X342</accession>
<sequence>MAGQASPLWIDLPGEPPGSTESTANTFTVATATSKNAGGDPKDAIATEPLFGVTGFRRVVLDNGTVVPHWLYAWVQLKDANSHKTIVKALSVMACNETVEQVQTALSLFDPSLRVLESHSPGVDSSGAIPVDVRGLLFNSGDLYDQLLNLSTPHLLDPFFASLIHSRYAIPDTDLGSVAPGDIQHVVSAITKQHGIIRTQMLAALRHQTMDAADNANATSGVVSATLTSPSTKPPRRRVVQDPTATRALQILLAATALLGCVVAWAALPRTDILPSSSAAGGGSIAAAAALLADGSVLGMLGRVAEWQPTEYLRDAFVDGAQEPMAFRLGWWVPRRRGRRVVVKTTGWRTTRMQGRCLGLLR</sequence>
<evidence type="ECO:0000313" key="3">
    <source>
        <dbReference type="Proteomes" id="UP001586593"/>
    </source>
</evidence>
<dbReference type="EMBL" id="JAZHXJ010000180">
    <property type="protein sequence ID" value="KAL1870265.1"/>
    <property type="molecule type" value="Genomic_DNA"/>
</dbReference>
<proteinExistence type="predicted"/>
<comment type="caution">
    <text evidence="2">The sequence shown here is derived from an EMBL/GenBank/DDBJ whole genome shotgun (WGS) entry which is preliminary data.</text>
</comment>
<evidence type="ECO:0000313" key="2">
    <source>
        <dbReference type="EMBL" id="KAL1870265.1"/>
    </source>
</evidence>
<evidence type="ECO:0008006" key="4">
    <source>
        <dbReference type="Google" id="ProtNLM"/>
    </source>
</evidence>
<name>A0ABR3X342_9PEZI</name>
<evidence type="ECO:0000256" key="1">
    <source>
        <dbReference type="SAM" id="MobiDB-lite"/>
    </source>
</evidence>
<organism evidence="2 3">
    <name type="scientific">Phialemonium thermophilum</name>
    <dbReference type="NCBI Taxonomy" id="223376"/>
    <lineage>
        <taxon>Eukaryota</taxon>
        <taxon>Fungi</taxon>
        <taxon>Dikarya</taxon>
        <taxon>Ascomycota</taxon>
        <taxon>Pezizomycotina</taxon>
        <taxon>Sordariomycetes</taxon>
        <taxon>Sordariomycetidae</taxon>
        <taxon>Cephalothecales</taxon>
        <taxon>Cephalothecaceae</taxon>
        <taxon>Phialemonium</taxon>
    </lineage>
</organism>
<reference evidence="2 3" key="1">
    <citation type="journal article" date="2024" name="Commun. Biol.">
        <title>Comparative genomic analysis of thermophilic fungi reveals convergent evolutionary adaptations and gene losses.</title>
        <authorList>
            <person name="Steindorff A.S."/>
            <person name="Aguilar-Pontes M.V."/>
            <person name="Robinson A.J."/>
            <person name="Andreopoulos B."/>
            <person name="LaButti K."/>
            <person name="Kuo A."/>
            <person name="Mondo S."/>
            <person name="Riley R."/>
            <person name="Otillar R."/>
            <person name="Haridas S."/>
            <person name="Lipzen A."/>
            <person name="Grimwood J."/>
            <person name="Schmutz J."/>
            <person name="Clum A."/>
            <person name="Reid I.D."/>
            <person name="Moisan M.C."/>
            <person name="Butler G."/>
            <person name="Nguyen T.T.M."/>
            <person name="Dewar K."/>
            <person name="Conant G."/>
            <person name="Drula E."/>
            <person name="Henrissat B."/>
            <person name="Hansel C."/>
            <person name="Singer S."/>
            <person name="Hutchinson M.I."/>
            <person name="de Vries R.P."/>
            <person name="Natvig D.O."/>
            <person name="Powell A.J."/>
            <person name="Tsang A."/>
            <person name="Grigoriev I.V."/>
        </authorList>
    </citation>
    <scope>NUCLEOTIDE SEQUENCE [LARGE SCALE GENOMIC DNA]</scope>
    <source>
        <strain evidence="2 3">ATCC 24622</strain>
    </source>
</reference>
<keyword evidence="3" id="KW-1185">Reference proteome</keyword>
<protein>
    <recommendedName>
        <fullName evidence="4">Mitochondrial outer membrane transport complex Sam37/metaxin N-terminal domain-containing protein</fullName>
    </recommendedName>
</protein>
<dbReference type="Proteomes" id="UP001586593">
    <property type="component" value="Unassembled WGS sequence"/>
</dbReference>
<feature type="region of interest" description="Disordered" evidence="1">
    <location>
        <begin position="1"/>
        <end position="22"/>
    </location>
</feature>